<proteinExistence type="predicted"/>
<dbReference type="PATRIC" id="fig|1073377.4.peg.2657"/>
<evidence type="ECO:0000313" key="2">
    <source>
        <dbReference type="EMBL" id="EKB27454.1"/>
    </source>
</evidence>
<protein>
    <submittedName>
        <fullName evidence="2">Uncharacterized protein</fullName>
    </submittedName>
</protein>
<name>K1K6X0_9GAMM</name>
<gene>
    <name evidence="2" type="ORF">HMPREF1171_02608</name>
</gene>
<feature type="transmembrane region" description="Helical" evidence="1">
    <location>
        <begin position="12"/>
        <end position="33"/>
    </location>
</feature>
<dbReference type="Proteomes" id="UP000005149">
    <property type="component" value="Unassembled WGS sequence"/>
</dbReference>
<keyword evidence="1" id="KW-1133">Transmembrane helix</keyword>
<keyword evidence="3" id="KW-1185">Reference proteome</keyword>
<keyword evidence="1" id="KW-0812">Transmembrane</keyword>
<dbReference type="HOGENOM" id="CLU_2614082_0_0_6"/>
<keyword evidence="1" id="KW-0472">Membrane</keyword>
<dbReference type="AlphaFoldDB" id="K1K6X0"/>
<comment type="caution">
    <text evidence="2">The sequence shown here is derived from an EMBL/GenBank/DDBJ whole genome shotgun (WGS) entry which is preliminary data.</text>
</comment>
<accession>K1K6X0</accession>
<dbReference type="EMBL" id="AGWR01000021">
    <property type="protein sequence ID" value="EKB27454.1"/>
    <property type="molecule type" value="Genomic_DNA"/>
</dbReference>
<evidence type="ECO:0000313" key="3">
    <source>
        <dbReference type="Proteomes" id="UP000005149"/>
    </source>
</evidence>
<sequence length="78" mass="8910">MTTARPGRKPFYVHIATLFILLFTLLGSALIALQFQQGARQGLEHERQNFLQYRQQLALALQLNERPARMSLSLLRSG</sequence>
<reference evidence="2 3" key="1">
    <citation type="submission" date="2012-06" db="EMBL/GenBank/DDBJ databases">
        <title>The Genome Sequence of Aeromonas hydrophila SSU.</title>
        <authorList>
            <consortium name="The Broad Institute Genome Sequencing Platform"/>
            <person name="Earl A."/>
            <person name="Ward D."/>
            <person name="Feldgarden M."/>
            <person name="Gevers D."/>
            <person name="Chopra A."/>
            <person name="Walker B."/>
            <person name="Young S.K."/>
            <person name="Zeng Q."/>
            <person name="Gargeya S."/>
            <person name="Fitzgerald M."/>
            <person name="Haas B."/>
            <person name="Abouelleil A."/>
            <person name="Alvarado L."/>
            <person name="Arachchi H.M."/>
            <person name="Berlin A.M."/>
            <person name="Chapman S.B."/>
            <person name="Goldberg J."/>
            <person name="Griggs A."/>
            <person name="Gujja S."/>
            <person name="Hansen M."/>
            <person name="Howarth C."/>
            <person name="Imamovic A."/>
            <person name="Larimer J."/>
            <person name="McCowan C."/>
            <person name="Montmayeur A."/>
            <person name="Murphy C."/>
            <person name="Neiman D."/>
            <person name="Pearson M."/>
            <person name="Priest M."/>
            <person name="Roberts A."/>
            <person name="Saif S."/>
            <person name="Shea T."/>
            <person name="Sisk P."/>
            <person name="Sykes S."/>
            <person name="Wortman J."/>
            <person name="Nusbaum C."/>
            <person name="Birren B."/>
        </authorList>
    </citation>
    <scope>NUCLEOTIDE SEQUENCE [LARGE SCALE GENOMIC DNA]</scope>
    <source>
        <strain evidence="2 3">SSU</strain>
    </source>
</reference>
<evidence type="ECO:0000256" key="1">
    <source>
        <dbReference type="SAM" id="Phobius"/>
    </source>
</evidence>
<organism evidence="2 3">
    <name type="scientific">Aeromonas dhakensis</name>
    <dbReference type="NCBI Taxonomy" id="196024"/>
    <lineage>
        <taxon>Bacteria</taxon>
        <taxon>Pseudomonadati</taxon>
        <taxon>Pseudomonadota</taxon>
        <taxon>Gammaproteobacteria</taxon>
        <taxon>Aeromonadales</taxon>
        <taxon>Aeromonadaceae</taxon>
        <taxon>Aeromonas</taxon>
    </lineage>
</organism>